<dbReference type="InterPro" id="IPR002765">
    <property type="entry name" value="UPF0145_YbjQ-like"/>
</dbReference>
<name>H3ZJB1_9ALTE</name>
<accession>H3ZJB1</accession>
<dbReference type="RefSeq" id="WP_008610395.1">
    <property type="nucleotide sequence ID" value="NZ_AHTH01000062.1"/>
</dbReference>
<dbReference type="PANTHER" id="PTHR34068:SF2">
    <property type="entry name" value="UPF0145 PROTEIN SCO3412"/>
    <property type="match status" value="1"/>
</dbReference>
<dbReference type="STRING" id="1129374.AJE_17395"/>
<gene>
    <name evidence="2" type="ORF">AJE_17395</name>
</gene>
<protein>
    <recommendedName>
        <fullName evidence="4">Metal-binding protein</fullName>
    </recommendedName>
</protein>
<reference evidence="2 3" key="1">
    <citation type="journal article" date="2012" name="J. Bacteriol.">
        <title>Genome Sequence of Extracellular-Protease-Producing Alishewanella jeotgali Isolated from Traditional Korean Fermented Seafood.</title>
        <authorList>
            <person name="Jung J."/>
            <person name="Chun J."/>
            <person name="Park W."/>
        </authorList>
    </citation>
    <scope>NUCLEOTIDE SEQUENCE [LARGE SCALE GENOMIC DNA]</scope>
    <source>
        <strain evidence="2 3">KCTC 22429</strain>
    </source>
</reference>
<evidence type="ECO:0000313" key="2">
    <source>
        <dbReference type="EMBL" id="EHR39326.1"/>
    </source>
</evidence>
<evidence type="ECO:0000313" key="3">
    <source>
        <dbReference type="Proteomes" id="UP000012046"/>
    </source>
</evidence>
<dbReference type="PANTHER" id="PTHR34068">
    <property type="entry name" value="UPF0145 PROTEIN YBJQ"/>
    <property type="match status" value="1"/>
</dbReference>
<comment type="caution">
    <text evidence="2">The sequence shown here is derived from an EMBL/GenBank/DDBJ whole genome shotgun (WGS) entry which is preliminary data.</text>
</comment>
<dbReference type="EMBL" id="AHTH01000062">
    <property type="protein sequence ID" value="EHR39326.1"/>
    <property type="molecule type" value="Genomic_DNA"/>
</dbReference>
<sequence length="169" mass="18651">MLPLLTFLTLLLLGYLSGQWLERRHYRSIIEREQQLQNLPHSNSRDLLLPMQDITRVELLAGSVVISIDYFKRVVAILRSLVGGPVASYETLIDRARREAILRLKQQCPDACQLINIRIETSAIHNAAGNGIGSVELLAYGTAIYGRVQTATTAATASVLAASLQSITH</sequence>
<dbReference type="Proteomes" id="UP000012046">
    <property type="component" value="Unassembled WGS sequence"/>
</dbReference>
<dbReference type="Pfam" id="PF01906">
    <property type="entry name" value="YbjQ_1"/>
    <property type="match status" value="1"/>
</dbReference>
<dbReference type="SUPFAM" id="SSF117782">
    <property type="entry name" value="YbjQ-like"/>
    <property type="match status" value="1"/>
</dbReference>
<comment type="similarity">
    <text evidence="1">Belongs to the UPF0145 family.</text>
</comment>
<dbReference type="Gene3D" id="3.30.110.70">
    <property type="entry name" value="Hypothetical protein apc22750. Chain B"/>
    <property type="match status" value="1"/>
</dbReference>
<dbReference type="AlphaFoldDB" id="H3ZJB1"/>
<keyword evidence="3" id="KW-1185">Reference proteome</keyword>
<evidence type="ECO:0008006" key="4">
    <source>
        <dbReference type="Google" id="ProtNLM"/>
    </source>
</evidence>
<dbReference type="eggNOG" id="COG0393">
    <property type="taxonomic scope" value="Bacteria"/>
</dbReference>
<proteinExistence type="inferred from homology"/>
<dbReference type="InterPro" id="IPR035439">
    <property type="entry name" value="UPF0145_dom_sf"/>
</dbReference>
<dbReference type="PATRIC" id="fig|1129374.4.peg.3434"/>
<organism evidence="2 3">
    <name type="scientific">Alishewanella jeotgali KCTC 22429</name>
    <dbReference type="NCBI Taxonomy" id="1129374"/>
    <lineage>
        <taxon>Bacteria</taxon>
        <taxon>Pseudomonadati</taxon>
        <taxon>Pseudomonadota</taxon>
        <taxon>Gammaproteobacteria</taxon>
        <taxon>Alteromonadales</taxon>
        <taxon>Alteromonadaceae</taxon>
        <taxon>Alishewanella</taxon>
    </lineage>
</organism>
<evidence type="ECO:0000256" key="1">
    <source>
        <dbReference type="ARBA" id="ARBA00010751"/>
    </source>
</evidence>